<organism evidence="2 3">
    <name type="scientific">Kaistia terrae</name>
    <dbReference type="NCBI Taxonomy" id="537017"/>
    <lineage>
        <taxon>Bacteria</taxon>
        <taxon>Pseudomonadati</taxon>
        <taxon>Pseudomonadota</taxon>
        <taxon>Alphaproteobacteria</taxon>
        <taxon>Hyphomicrobiales</taxon>
        <taxon>Kaistiaceae</taxon>
        <taxon>Kaistia</taxon>
    </lineage>
</organism>
<name>A0ABW0PT66_9HYPH</name>
<sequence length="91" mass="9548">MLRTNSGATEHGGQAMTSWFHTIILATCAAATIAVGFASAAVYSERDVPAAKKADRLVVSTADNTDARMIAVVDHQQGYSVITRIPVADAN</sequence>
<comment type="caution">
    <text evidence="2">The sequence shown here is derived from an EMBL/GenBank/DDBJ whole genome shotgun (WGS) entry which is preliminary data.</text>
</comment>
<keyword evidence="1" id="KW-0472">Membrane</keyword>
<evidence type="ECO:0000313" key="3">
    <source>
        <dbReference type="Proteomes" id="UP001596150"/>
    </source>
</evidence>
<feature type="transmembrane region" description="Helical" evidence="1">
    <location>
        <begin position="20"/>
        <end position="43"/>
    </location>
</feature>
<accession>A0ABW0PT66</accession>
<evidence type="ECO:0000256" key="1">
    <source>
        <dbReference type="SAM" id="Phobius"/>
    </source>
</evidence>
<keyword evidence="1" id="KW-0812">Transmembrane</keyword>
<evidence type="ECO:0000313" key="2">
    <source>
        <dbReference type="EMBL" id="MFC5515575.1"/>
    </source>
</evidence>
<keyword evidence="1" id="KW-1133">Transmembrane helix</keyword>
<dbReference type="RefSeq" id="WP_266342187.1">
    <property type="nucleotide sequence ID" value="NZ_JAPKNH010000001.1"/>
</dbReference>
<reference evidence="3" key="1">
    <citation type="journal article" date="2019" name="Int. J. Syst. Evol. Microbiol.">
        <title>The Global Catalogue of Microorganisms (GCM) 10K type strain sequencing project: providing services to taxonomists for standard genome sequencing and annotation.</title>
        <authorList>
            <consortium name="The Broad Institute Genomics Platform"/>
            <consortium name="The Broad Institute Genome Sequencing Center for Infectious Disease"/>
            <person name="Wu L."/>
            <person name="Ma J."/>
        </authorList>
    </citation>
    <scope>NUCLEOTIDE SEQUENCE [LARGE SCALE GENOMIC DNA]</scope>
    <source>
        <strain evidence="3">KACC 12633</strain>
    </source>
</reference>
<gene>
    <name evidence="2" type="ORF">ACFPP9_07320</name>
</gene>
<keyword evidence="3" id="KW-1185">Reference proteome</keyword>
<dbReference type="Proteomes" id="UP001596150">
    <property type="component" value="Unassembled WGS sequence"/>
</dbReference>
<dbReference type="EMBL" id="JBHSML010000003">
    <property type="protein sequence ID" value="MFC5515575.1"/>
    <property type="molecule type" value="Genomic_DNA"/>
</dbReference>
<protein>
    <submittedName>
        <fullName evidence="2">Uncharacterized protein</fullName>
    </submittedName>
</protein>
<proteinExistence type="predicted"/>